<name>A0A9Q4HVU8_MEDGN</name>
<gene>
    <name evidence="5" type="ORF">OZZ17_01555</name>
</gene>
<proteinExistence type="inferred from homology"/>
<feature type="domain" description="Baseplate J-like C-terminal" evidence="4">
    <location>
        <begin position="299"/>
        <end position="373"/>
    </location>
</feature>
<evidence type="ECO:0000313" key="6">
    <source>
        <dbReference type="Proteomes" id="UP001079535"/>
    </source>
</evidence>
<dbReference type="InterPro" id="IPR006949">
    <property type="entry name" value="Barrel_Baseplate_J-like"/>
</dbReference>
<dbReference type="Pfam" id="PF26079">
    <property type="entry name" value="Baseplate_J_C"/>
    <property type="match status" value="1"/>
</dbReference>
<evidence type="ECO:0000313" key="5">
    <source>
        <dbReference type="EMBL" id="MCZ0666227.1"/>
    </source>
</evidence>
<dbReference type="Pfam" id="PF04865">
    <property type="entry name" value="Baseplate_J"/>
    <property type="match status" value="1"/>
</dbReference>
<evidence type="ECO:0000259" key="2">
    <source>
        <dbReference type="Pfam" id="PF04865"/>
    </source>
</evidence>
<accession>A0A9Q4HVU8</accession>
<dbReference type="PANTHER" id="PTHR37829">
    <property type="entry name" value="PHAGE-LIKE ELEMENT PBSX PROTEIN XKDT"/>
    <property type="match status" value="1"/>
</dbReference>
<dbReference type="PANTHER" id="PTHR37829:SF3">
    <property type="entry name" value="PROTEIN JAYE-RELATED"/>
    <property type="match status" value="1"/>
</dbReference>
<dbReference type="InterPro" id="IPR052399">
    <property type="entry name" value="Phage_Baseplate_Assmbl_Protein"/>
</dbReference>
<evidence type="ECO:0000259" key="3">
    <source>
        <dbReference type="Pfam" id="PF26078"/>
    </source>
</evidence>
<dbReference type="Pfam" id="PF26078">
    <property type="entry name" value="Baseplate_J_M"/>
    <property type="match status" value="1"/>
</dbReference>
<sequence length="377" mass="41355">MRVGMEFTPPEFIDNNTPEEIQSRMMNALPEGIDDMPGGFPYDFTMPTAIEKSELIQFHLVRTLMLMFPQFAWGEWLDLHASVAGVQRKPPGYASGEVTVTGEAGTVIMEGSIFCTASTDDSPSLEYAADHTVIIPDGGTVKVPVTAVNPGKESNTKAKTVTFSLTTIKGLSKVENEDWISSGTDEESDEALWERIDMEYKAEGASFIGNDNDYERWAKEVTGIGDCIVIPANEENPGVVKLVLVDSNGSPANKVLVQAVYDHIVSPNDRSKRILPTGCAKLIVEAAETKTISYTCTGLAYDETTDIEQISKEFKELVAQEYIDAKKDGILIYNQVRALITDIPGVSDFDTFLMNEKEENIVLGKEEYAATGDTNFS</sequence>
<comment type="caution">
    <text evidence="5">The sequence shown here is derived from an EMBL/GenBank/DDBJ whole genome shotgun (WGS) entry which is preliminary data.</text>
</comment>
<organism evidence="5 6">
    <name type="scientific">Mediterraneibacter gnavus</name>
    <name type="common">Ruminococcus gnavus</name>
    <dbReference type="NCBI Taxonomy" id="33038"/>
    <lineage>
        <taxon>Bacteria</taxon>
        <taxon>Bacillati</taxon>
        <taxon>Bacillota</taxon>
        <taxon>Clostridia</taxon>
        <taxon>Lachnospirales</taxon>
        <taxon>Lachnospiraceae</taxon>
        <taxon>Mediterraneibacter</taxon>
    </lineage>
</organism>
<dbReference type="EMBL" id="JAPRAY010000002">
    <property type="protein sequence ID" value="MCZ0666227.1"/>
    <property type="molecule type" value="Genomic_DNA"/>
</dbReference>
<evidence type="ECO:0000259" key="4">
    <source>
        <dbReference type="Pfam" id="PF26079"/>
    </source>
</evidence>
<dbReference type="InterPro" id="IPR058531">
    <property type="entry name" value="Baseplate_J_M"/>
</dbReference>
<evidence type="ECO:0000256" key="1">
    <source>
        <dbReference type="ARBA" id="ARBA00038087"/>
    </source>
</evidence>
<dbReference type="InterPro" id="IPR058530">
    <property type="entry name" value="Baseplate_J-like_C"/>
</dbReference>
<protein>
    <submittedName>
        <fullName evidence="5">Baseplate J/gp47 family protein</fullName>
    </submittedName>
</protein>
<dbReference type="Proteomes" id="UP001079535">
    <property type="component" value="Unassembled WGS sequence"/>
</dbReference>
<comment type="similarity">
    <text evidence="1">Belongs to the Mu gp47/PBSX XkdT family.</text>
</comment>
<feature type="domain" description="Baseplate protein J-like barrel" evidence="2">
    <location>
        <begin position="98"/>
        <end position="179"/>
    </location>
</feature>
<dbReference type="AlphaFoldDB" id="A0A9Q4HVU8"/>
<reference evidence="5" key="1">
    <citation type="submission" date="2022-11" db="EMBL/GenBank/DDBJ databases">
        <title>Temperate bacteriophages infecting mucin-degrading bacterium Ruminococcus gnavus from the human gut.</title>
        <authorList>
            <person name="Buttimer C."/>
        </authorList>
    </citation>
    <scope>NUCLEOTIDE SEQUENCE</scope>
    <source>
        <strain evidence="5">CCUG 49994</strain>
    </source>
</reference>
<feature type="domain" description="Baseplate J-like central" evidence="3">
    <location>
        <begin position="209"/>
        <end position="270"/>
    </location>
</feature>